<dbReference type="Pfam" id="PF03773">
    <property type="entry name" value="ArsP_1"/>
    <property type="match status" value="1"/>
</dbReference>
<feature type="transmembrane region" description="Helical" evidence="7">
    <location>
        <begin position="135"/>
        <end position="157"/>
    </location>
</feature>
<comment type="similarity">
    <text evidence="2">Belongs to the UPF0718 family.</text>
</comment>
<dbReference type="STRING" id="406100.SAMN04488052_102178"/>
<dbReference type="EMBL" id="FOEG01000002">
    <property type="protein sequence ID" value="SEO68569.1"/>
    <property type="molecule type" value="Genomic_DNA"/>
</dbReference>
<accession>A0A1H8RPS7</accession>
<sequence>MFFIVLAAVAGATTWWQRGAGVFGDTLQQALGLLLWISPVLVGALLVSAYVQRLVPRATMEHWLGGRSGLRGLTVATIAGAMTPGGPFTAFPLVVGLHRAGASTEVCVAYLTAWSVLGLNRVLVWELPFLGVDFVALRLLVSLPLPFLAGFATRLIIRWVRP</sequence>
<evidence type="ECO:0000256" key="1">
    <source>
        <dbReference type="ARBA" id="ARBA00004651"/>
    </source>
</evidence>
<keyword evidence="6 7" id="KW-0472">Membrane</keyword>
<dbReference type="GO" id="GO:0005886">
    <property type="term" value="C:plasma membrane"/>
    <property type="evidence" value="ECO:0007669"/>
    <property type="project" value="UniProtKB-SubCell"/>
</dbReference>
<reference evidence="8 9" key="1">
    <citation type="submission" date="2016-10" db="EMBL/GenBank/DDBJ databases">
        <authorList>
            <person name="de Groot N.N."/>
        </authorList>
    </citation>
    <scope>NUCLEOTIDE SEQUENCE [LARGE SCALE GENOMIC DNA]</scope>
    <source>
        <strain evidence="8 9">CGMCC 1.6291</strain>
    </source>
</reference>
<proteinExistence type="inferred from homology"/>
<evidence type="ECO:0000256" key="2">
    <source>
        <dbReference type="ARBA" id="ARBA00006386"/>
    </source>
</evidence>
<dbReference type="InterPro" id="IPR005524">
    <property type="entry name" value="DUF318"/>
</dbReference>
<gene>
    <name evidence="8" type="ORF">SAMN04488052_102178</name>
</gene>
<keyword evidence="9" id="KW-1185">Reference proteome</keyword>
<dbReference type="RefSeq" id="WP_245753953.1">
    <property type="nucleotide sequence ID" value="NZ_FOEG01000002.1"/>
</dbReference>
<dbReference type="AlphaFoldDB" id="A0A1H8RPS7"/>
<evidence type="ECO:0000256" key="6">
    <source>
        <dbReference type="ARBA" id="ARBA00023136"/>
    </source>
</evidence>
<evidence type="ECO:0000256" key="3">
    <source>
        <dbReference type="ARBA" id="ARBA00022475"/>
    </source>
</evidence>
<dbReference type="Proteomes" id="UP000199657">
    <property type="component" value="Unassembled WGS sequence"/>
</dbReference>
<evidence type="ECO:0000256" key="5">
    <source>
        <dbReference type="ARBA" id="ARBA00022989"/>
    </source>
</evidence>
<evidence type="ECO:0000256" key="7">
    <source>
        <dbReference type="SAM" id="Phobius"/>
    </source>
</evidence>
<evidence type="ECO:0000313" key="8">
    <source>
        <dbReference type="EMBL" id="SEO68569.1"/>
    </source>
</evidence>
<organism evidence="8 9">
    <name type="scientific">Aquisalimonas asiatica</name>
    <dbReference type="NCBI Taxonomy" id="406100"/>
    <lineage>
        <taxon>Bacteria</taxon>
        <taxon>Pseudomonadati</taxon>
        <taxon>Pseudomonadota</taxon>
        <taxon>Gammaproteobacteria</taxon>
        <taxon>Chromatiales</taxon>
        <taxon>Ectothiorhodospiraceae</taxon>
        <taxon>Aquisalimonas</taxon>
    </lineage>
</organism>
<keyword evidence="3" id="KW-1003">Cell membrane</keyword>
<keyword evidence="4 7" id="KW-0812">Transmembrane</keyword>
<keyword evidence="5 7" id="KW-1133">Transmembrane helix</keyword>
<feature type="transmembrane region" description="Helical" evidence="7">
    <location>
        <begin position="30"/>
        <end position="51"/>
    </location>
</feature>
<evidence type="ECO:0000313" key="9">
    <source>
        <dbReference type="Proteomes" id="UP000199657"/>
    </source>
</evidence>
<comment type="subcellular location">
    <subcellularLocation>
        <location evidence="1">Cell membrane</location>
        <topology evidence="1">Multi-pass membrane protein</topology>
    </subcellularLocation>
</comment>
<evidence type="ECO:0000256" key="4">
    <source>
        <dbReference type="ARBA" id="ARBA00022692"/>
    </source>
</evidence>
<feature type="transmembrane region" description="Helical" evidence="7">
    <location>
        <begin position="72"/>
        <end position="95"/>
    </location>
</feature>
<name>A0A1H8RPS7_9GAMM</name>
<protein>
    <submittedName>
        <fullName evidence="8">Predicted permease</fullName>
    </submittedName>
</protein>